<feature type="binding site" evidence="7">
    <location>
        <position position="114"/>
    </location>
    <ligand>
        <name>NADPH</name>
        <dbReference type="ChEBI" id="CHEBI:57783"/>
    </ligand>
</feature>
<comment type="caution">
    <text evidence="7">Lacks conserved residue(s) required for the propagation of feature annotation.</text>
</comment>
<feature type="binding site" evidence="7">
    <location>
        <position position="262"/>
    </location>
    <ligand>
        <name>sn-glycerol 3-phosphate</name>
        <dbReference type="ChEBI" id="CHEBI:57597"/>
    </ligand>
</feature>
<feature type="binding site" evidence="7">
    <location>
        <position position="197"/>
    </location>
    <ligand>
        <name>sn-glycerol 3-phosphate</name>
        <dbReference type="ChEBI" id="CHEBI:57597"/>
    </ligand>
</feature>
<dbReference type="PIRSF" id="PIRSF000114">
    <property type="entry name" value="Glycerol-3-P_dh"/>
    <property type="match status" value="1"/>
</dbReference>
<feature type="binding site" evidence="7">
    <location>
        <position position="144"/>
    </location>
    <ligand>
        <name>sn-glycerol 3-phosphate</name>
        <dbReference type="ChEBI" id="CHEBI:57597"/>
    </ligand>
</feature>
<dbReference type="PANTHER" id="PTHR11728:SF1">
    <property type="entry name" value="GLYCEROL-3-PHOSPHATE DEHYDROGENASE [NAD(+)] 2, CHLOROPLASTIC"/>
    <property type="match status" value="1"/>
</dbReference>
<evidence type="ECO:0000259" key="10">
    <source>
        <dbReference type="Pfam" id="PF01210"/>
    </source>
</evidence>
<dbReference type="InterPro" id="IPR036291">
    <property type="entry name" value="NAD(P)-bd_dom_sf"/>
</dbReference>
<keyword evidence="3 7" id="KW-0560">Oxidoreductase</keyword>
<comment type="catalytic activity">
    <reaction evidence="7">
        <text>sn-glycerol 3-phosphate + NAD(+) = dihydroxyacetone phosphate + NADH + H(+)</text>
        <dbReference type="Rhea" id="RHEA:11092"/>
        <dbReference type="ChEBI" id="CHEBI:15378"/>
        <dbReference type="ChEBI" id="CHEBI:57540"/>
        <dbReference type="ChEBI" id="CHEBI:57597"/>
        <dbReference type="ChEBI" id="CHEBI:57642"/>
        <dbReference type="ChEBI" id="CHEBI:57945"/>
        <dbReference type="EC" id="1.1.1.94"/>
    </reaction>
</comment>
<feature type="binding site" evidence="7">
    <location>
        <position position="261"/>
    </location>
    <ligand>
        <name>sn-glycerol 3-phosphate</name>
        <dbReference type="ChEBI" id="CHEBI:57597"/>
    </ligand>
</feature>
<feature type="binding site" evidence="7">
    <location>
        <position position="21"/>
    </location>
    <ligand>
        <name>NADPH</name>
        <dbReference type="ChEBI" id="CHEBI:57783"/>
    </ligand>
</feature>
<evidence type="ECO:0000313" key="12">
    <source>
        <dbReference type="EMBL" id="MDC7683327.1"/>
    </source>
</evidence>
<name>A0ABT5HTD8_9CAUL</name>
<dbReference type="PRINTS" id="PR00077">
    <property type="entry name" value="GPDHDRGNASE"/>
</dbReference>
<dbReference type="NCBIfam" id="NF000942">
    <property type="entry name" value="PRK00094.1-4"/>
    <property type="match status" value="1"/>
</dbReference>
<evidence type="ECO:0000256" key="1">
    <source>
        <dbReference type="ARBA" id="ARBA00011009"/>
    </source>
</evidence>
<dbReference type="Pfam" id="PF07479">
    <property type="entry name" value="NAD_Gly3P_dh_C"/>
    <property type="match status" value="1"/>
</dbReference>
<dbReference type="HAMAP" id="MF_00394">
    <property type="entry name" value="NAD_Glyc3P_dehydrog"/>
    <property type="match status" value="1"/>
</dbReference>
<feature type="domain" description="Glycerol-3-phosphate dehydrogenase NAD-dependent N-terminal" evidence="10">
    <location>
        <begin position="12"/>
        <end position="165"/>
    </location>
</feature>
<dbReference type="InterPro" id="IPR011128">
    <property type="entry name" value="G3P_DH_NAD-dep_N"/>
</dbReference>
<keyword evidence="13" id="KW-1185">Reference proteome</keyword>
<comment type="subcellular location">
    <subcellularLocation>
        <location evidence="7">Cytoplasm</location>
    </subcellularLocation>
</comment>
<dbReference type="PANTHER" id="PTHR11728">
    <property type="entry name" value="GLYCEROL-3-PHOSPHATE DEHYDROGENASE"/>
    <property type="match status" value="1"/>
</dbReference>
<keyword evidence="7" id="KW-0521">NADP</keyword>
<dbReference type="Gene3D" id="3.40.50.720">
    <property type="entry name" value="NAD(P)-binding Rossmann-like Domain"/>
    <property type="match status" value="1"/>
</dbReference>
<evidence type="ECO:0000256" key="8">
    <source>
        <dbReference type="RuleBase" id="RU000437"/>
    </source>
</evidence>
<feature type="binding site" evidence="7">
    <location>
        <position position="285"/>
    </location>
    <ligand>
        <name>NADPH</name>
        <dbReference type="ChEBI" id="CHEBI:57783"/>
    </ligand>
</feature>
<dbReference type="SUPFAM" id="SSF48179">
    <property type="entry name" value="6-phosphogluconate dehydrogenase C-terminal domain-like"/>
    <property type="match status" value="1"/>
</dbReference>
<keyword evidence="2 7" id="KW-0444">Lipid biosynthesis</keyword>
<feature type="binding site" evidence="7">
    <location>
        <position position="287"/>
    </location>
    <ligand>
        <name>NADPH</name>
        <dbReference type="ChEBI" id="CHEBI:57783"/>
    </ligand>
</feature>
<comment type="function">
    <text evidence="7">Catalyzes the reduction of the glycolytic intermediate dihydroxyacetone phosphate (DHAP) to sn-glycerol 3-phosphate (G3P), the key precursor for phospholipid synthesis.</text>
</comment>
<evidence type="ECO:0000256" key="6">
    <source>
        <dbReference type="ARBA" id="ARBA00023264"/>
    </source>
</evidence>
<keyword evidence="7" id="KW-0547">Nucleotide-binding</keyword>
<dbReference type="InterPro" id="IPR008927">
    <property type="entry name" value="6-PGluconate_DH-like_C_sf"/>
</dbReference>
<evidence type="ECO:0000256" key="7">
    <source>
        <dbReference type="HAMAP-Rule" id="MF_00394"/>
    </source>
</evidence>
<keyword evidence="7" id="KW-0963">Cytoplasm</keyword>
<sequence>MTQFQEAQPFQKVGVIGAGAWGTALAAVAARAGREVLLQCREPEVAESINSRHQNHLYLPNIELAPELKATADLADLADCDLVLAVPPAQHMRATLKAFAPYVKDGLPIVLCAKGVERGSDCLMNEVLAATLPQARAAVLSGPSFAAEVARGLPTAVTLACKDAELGARILKTIATTTFRPYLIDDMVGAEAGGALKNVLAIAAGISEGKGLGRSAHAALITRGFAEMTRLAVALGAEAETMGGLCGMGDLVLSCSSPQSRNMSVGLALGGGKTLAEALEGKISVAEGVESAPAVKHLGEKMGVELPICHMVATILSGEASVDEAIGELMSRPLKTER</sequence>
<evidence type="ECO:0000313" key="13">
    <source>
        <dbReference type="Proteomes" id="UP001214854"/>
    </source>
</evidence>
<feature type="binding site" evidence="7">
    <location>
        <position position="146"/>
    </location>
    <ligand>
        <name>NADPH</name>
        <dbReference type="ChEBI" id="CHEBI:57783"/>
    </ligand>
</feature>
<evidence type="ECO:0000256" key="4">
    <source>
        <dbReference type="ARBA" id="ARBA00023098"/>
    </source>
</evidence>
<dbReference type="InterPro" id="IPR006168">
    <property type="entry name" value="G3P_DH_NAD-dep"/>
</dbReference>
<comment type="pathway">
    <text evidence="7">Membrane lipid metabolism; glycerophospholipid metabolism.</text>
</comment>
<feature type="binding site" evidence="7">
    <location>
        <position position="58"/>
    </location>
    <ligand>
        <name>NADPH</name>
        <dbReference type="ChEBI" id="CHEBI:57783"/>
    </ligand>
</feature>
<evidence type="ECO:0000256" key="3">
    <source>
        <dbReference type="ARBA" id="ARBA00023002"/>
    </source>
</evidence>
<feature type="binding site" evidence="7">
    <location>
        <position position="41"/>
    </location>
    <ligand>
        <name>NADPH</name>
        <dbReference type="ChEBI" id="CHEBI:57783"/>
    </ligand>
</feature>
<evidence type="ECO:0000259" key="11">
    <source>
        <dbReference type="Pfam" id="PF07479"/>
    </source>
</evidence>
<dbReference type="EC" id="1.1.1.94" evidence="7"/>
<feature type="binding site" evidence="7">
    <location>
        <position position="250"/>
    </location>
    <ligand>
        <name>sn-glycerol 3-phosphate</name>
        <dbReference type="ChEBI" id="CHEBI:57597"/>
    </ligand>
</feature>
<feature type="binding site" evidence="7">
    <location>
        <position position="114"/>
    </location>
    <ligand>
        <name>sn-glycerol 3-phosphate</name>
        <dbReference type="ChEBI" id="CHEBI:57597"/>
    </ligand>
</feature>
<dbReference type="Gene3D" id="1.10.1040.10">
    <property type="entry name" value="N-(1-d-carboxylethyl)-l-norvaline Dehydrogenase, domain 2"/>
    <property type="match status" value="1"/>
</dbReference>
<dbReference type="RefSeq" id="WP_272747801.1">
    <property type="nucleotide sequence ID" value="NZ_JAQQKX010000005.1"/>
</dbReference>
<dbReference type="SUPFAM" id="SSF51735">
    <property type="entry name" value="NAD(P)-binding Rossmann-fold domains"/>
    <property type="match status" value="1"/>
</dbReference>
<keyword evidence="7 8" id="KW-0520">NAD</keyword>
<protein>
    <recommendedName>
        <fullName evidence="7">Glycerol-3-phosphate dehydrogenase [NAD(P)+]</fullName>
        <ecNumber evidence="7">1.1.1.94</ecNumber>
    </recommendedName>
    <alternativeName>
        <fullName evidence="7">NAD(P)(+)-dependent glycerol-3-phosphate dehydrogenase</fullName>
    </alternativeName>
    <alternativeName>
        <fullName evidence="7">NAD(P)H-dependent dihydroxyacetone-phosphate reductase</fullName>
    </alternativeName>
</protein>
<dbReference type="InterPro" id="IPR006109">
    <property type="entry name" value="G3P_DH_NAD-dep_C"/>
</dbReference>
<dbReference type="Pfam" id="PF01210">
    <property type="entry name" value="NAD_Gly3P_dh_N"/>
    <property type="match status" value="1"/>
</dbReference>
<feature type="binding site" evidence="7">
    <location>
        <position position="261"/>
    </location>
    <ligand>
        <name>NADPH</name>
        <dbReference type="ChEBI" id="CHEBI:57783"/>
    </ligand>
</feature>
<comment type="catalytic activity">
    <reaction evidence="7 9">
        <text>sn-glycerol 3-phosphate + NADP(+) = dihydroxyacetone phosphate + NADPH + H(+)</text>
        <dbReference type="Rhea" id="RHEA:11096"/>
        <dbReference type="ChEBI" id="CHEBI:15378"/>
        <dbReference type="ChEBI" id="CHEBI:57597"/>
        <dbReference type="ChEBI" id="CHEBI:57642"/>
        <dbReference type="ChEBI" id="CHEBI:57783"/>
        <dbReference type="ChEBI" id="CHEBI:58349"/>
        <dbReference type="EC" id="1.1.1.94"/>
    </reaction>
</comment>
<organism evidence="12 13">
    <name type="scientific">Asticcacaulis aquaticus</name>
    <dbReference type="NCBI Taxonomy" id="2984212"/>
    <lineage>
        <taxon>Bacteria</taxon>
        <taxon>Pseudomonadati</taxon>
        <taxon>Pseudomonadota</taxon>
        <taxon>Alphaproteobacteria</taxon>
        <taxon>Caulobacterales</taxon>
        <taxon>Caulobacteraceae</taxon>
        <taxon>Asticcacaulis</taxon>
    </lineage>
</organism>
<dbReference type="NCBIfam" id="NF000940">
    <property type="entry name" value="PRK00094.1-2"/>
    <property type="match status" value="1"/>
</dbReference>
<dbReference type="Proteomes" id="UP001214854">
    <property type="component" value="Unassembled WGS sequence"/>
</dbReference>
<feature type="binding site" evidence="7">
    <location>
        <position position="260"/>
    </location>
    <ligand>
        <name>sn-glycerol 3-phosphate</name>
        <dbReference type="ChEBI" id="CHEBI:57597"/>
    </ligand>
</feature>
<dbReference type="EMBL" id="JAQQKX010000005">
    <property type="protein sequence ID" value="MDC7683327.1"/>
    <property type="molecule type" value="Genomic_DNA"/>
</dbReference>
<gene>
    <name evidence="7" type="primary">gpsA</name>
    <name evidence="12" type="ORF">PQU92_08570</name>
</gene>
<dbReference type="PROSITE" id="PS00957">
    <property type="entry name" value="NAD_G3PDH"/>
    <property type="match status" value="1"/>
</dbReference>
<evidence type="ECO:0000256" key="5">
    <source>
        <dbReference type="ARBA" id="ARBA00023209"/>
    </source>
</evidence>
<evidence type="ECO:0000256" key="2">
    <source>
        <dbReference type="ARBA" id="ARBA00022516"/>
    </source>
</evidence>
<feature type="domain" description="Glycerol-3-phosphate dehydrogenase NAD-dependent C-terminal" evidence="11">
    <location>
        <begin position="186"/>
        <end position="326"/>
    </location>
</feature>
<evidence type="ECO:0000256" key="9">
    <source>
        <dbReference type="RuleBase" id="RU000439"/>
    </source>
</evidence>
<reference evidence="12 13" key="1">
    <citation type="submission" date="2023-01" db="EMBL/GenBank/DDBJ databases">
        <title>Novel species of the genus Asticcacaulis isolated from rivers.</title>
        <authorList>
            <person name="Lu H."/>
        </authorList>
    </citation>
    <scope>NUCLEOTIDE SEQUENCE [LARGE SCALE GENOMIC DNA]</scope>
    <source>
        <strain evidence="12 13">BYS171W</strain>
    </source>
</reference>
<comment type="caution">
    <text evidence="12">The sequence shown here is derived from an EMBL/GenBank/DDBJ whole genome shotgun (WGS) entry which is preliminary data.</text>
</comment>
<feature type="active site" description="Proton acceptor" evidence="7">
    <location>
        <position position="197"/>
    </location>
</feature>
<accession>A0ABT5HTD8</accession>
<keyword evidence="6 7" id="KW-1208">Phospholipid metabolism</keyword>
<dbReference type="InterPro" id="IPR013328">
    <property type="entry name" value="6PGD_dom2"/>
</dbReference>
<proteinExistence type="inferred from homology"/>
<keyword evidence="4 7" id="KW-0443">Lipid metabolism</keyword>
<keyword evidence="5 7" id="KW-0594">Phospholipid biosynthesis</keyword>
<comment type="similarity">
    <text evidence="1 7 8">Belongs to the NAD-dependent glycerol-3-phosphate dehydrogenase family.</text>
</comment>
<feature type="binding site" evidence="7">
    <location>
        <position position="142"/>
    </location>
    <ligand>
        <name>sn-glycerol 3-phosphate</name>
        <dbReference type="ChEBI" id="CHEBI:57597"/>
    </ligand>
</feature>